<dbReference type="Proteomes" id="UP000756132">
    <property type="component" value="Chromosome 6"/>
</dbReference>
<dbReference type="RefSeq" id="XP_047763421.1">
    <property type="nucleotide sequence ID" value="XM_047906551.1"/>
</dbReference>
<proteinExistence type="predicted"/>
<keyword evidence="4" id="KW-1185">Reference proteome</keyword>
<feature type="compositionally biased region" description="Basic and acidic residues" evidence="2">
    <location>
        <begin position="1170"/>
        <end position="1183"/>
    </location>
</feature>
<sequence length="1503" mass="163794">MPKRKRGIATSTSKASTSSKRVKRAPTTDAPGPSASPHPHGTIDYEKDYKLRAIINEKGGKYLIDWEDDSETGEKYEPTWELKANANELAIEDWEATKRARVAAGTSATPQPKERGRKPKKAAERLSAPARKPGRSRRVIDSSPIDSSPGPHAETVKSEDDDVVPPPSDSGPVETEPELEIDESEPENDNESLPSVPADNPLSNGIPLAVQLSDPPSRFRAGAYQRISEHGDSSRPSSRPSSRHDSSLKSSTSLPITTEVLRSTADEPVPSQAQPQPSSTQATGDQNTSLVVPDSQSQQHFHETSSFKVFSPVPELETAVSTQDPATSQVQPTQAAEPEPEPEETQEGEAQSRNFPLAVVEPVRGDSVSQEVAPQPRSPIADEAGASGENFATKEAEEVQAPGEPQEAVSKPEQPAAYETSASDENPATRIAGEVQAPNGSQEPVSKPDQPLADKTNTSDESPAIRSDSEQELAVTASHVQASDQSVAAGHDITTTDEPTRQTVEEQSEGGAADEDLHITSVVEEQPTIQASGASLEEEQPRSQQRQDPPQTQSGAPSTSEQSRDYIVISSENEHGQNSSNDRSNDSAQFLSQAKFSPPPGGQRPPSSSALQGSVEDNSQPVELPPGTAPASQSETNGHSQQATATQSSFPFATQLPKPSSAPKTESKAPGSATKRRAIFAPFPKRTASRPPSVTLGTSVDTSSFPPIPSQPLQTLGESAPPKLPTPTPSISNTSPERMDPSAASQPATPSLSSQLKAIRESRRQTRRSQTPATVINNAQPISSLPPSMNAEVAAARMASPGLSAPDSGRSPSAVPAVEPESPVIREEMNTSERYETLLPQAQSNGLDYQEPQTRPLTNSNEVTMAAPEDPNEDPEVANMHLVPIPFNGPQRDSYSNNIYHHNAAIERILAERHPAELLLEEAEKLLQRLRDLATHPDLTNHETLSQASEPDRQAQWDVDSSGKFCFLQKLFDALQELSQTTHVAVAARGHRVPDMLETFCSGWFYTYSRSGQDHPSSQPGKDKVRITILDLDKETEMPQDADIVISMDGTTDYRHRIIRAARRHTKGKGMTGTNSWAMLLTLVVPKTVEHIERCLASDLPRAVRARVLLATARKLQHEACRKEHDGQDYAKEAARKLVEYLDDPEATEWPLGSLSPIQDLDSQTQTELEVSHADVSTDHDSNGHPSKRPRLSGDEIQQLPTTINPQDMEITHVSDSLGSKTTQPSLNAIFATPTGPSVREQQLEAELDRVQGRLEDHVRDLEKVQYRNEEQRADLSHKSRERDGAVSRVRNAIERMNVAENNNSTLKAERTELQKQLDAANAKLLDHSVPERVDFERLRLEAEAAHVAKAKADKSVEKAQNEMEWFRSMYQDSSNKARELQAENNDLQARLAIAEKQASGEMARAQQISQDMHWKTLDRENRQLRSRLKDREAGIKFRDEEITRLKESTRGRMGTRQSSVPRSPRLGSPMKLAGGRGSRQASPAAGEVRGKGGHPLRNSAGG</sequence>
<reference evidence="3" key="2">
    <citation type="journal article" date="2022" name="Microb. Genom.">
        <title>A chromosome-scale genome assembly of the tomato pathogen Cladosporium fulvum reveals a compartmentalized genome architecture and the presence of a dispensable chromosome.</title>
        <authorList>
            <person name="Zaccaron A.Z."/>
            <person name="Chen L.H."/>
            <person name="Samaras A."/>
            <person name="Stergiopoulos I."/>
        </authorList>
    </citation>
    <scope>NUCLEOTIDE SEQUENCE</scope>
    <source>
        <strain evidence="3">Race5_Kim</strain>
    </source>
</reference>
<dbReference type="GeneID" id="71987281"/>
<feature type="compositionally biased region" description="Polar residues" evidence="2">
    <location>
        <begin position="772"/>
        <end position="787"/>
    </location>
</feature>
<feature type="region of interest" description="Disordered" evidence="2">
    <location>
        <begin position="1"/>
        <end position="45"/>
    </location>
</feature>
<feature type="compositionally biased region" description="Polar residues" evidence="2">
    <location>
        <begin position="319"/>
        <end position="330"/>
    </location>
</feature>
<feature type="compositionally biased region" description="Low complexity" evidence="2">
    <location>
        <begin position="9"/>
        <end position="19"/>
    </location>
</feature>
<feature type="compositionally biased region" description="Low complexity" evidence="2">
    <location>
        <begin position="270"/>
        <end position="283"/>
    </location>
</feature>
<evidence type="ECO:0000313" key="4">
    <source>
        <dbReference type="Proteomes" id="UP000756132"/>
    </source>
</evidence>
<dbReference type="OMA" id="TTHSIEH"/>
<feature type="region of interest" description="Disordered" evidence="2">
    <location>
        <begin position="1443"/>
        <end position="1503"/>
    </location>
</feature>
<feature type="compositionally biased region" description="Acidic residues" evidence="2">
    <location>
        <begin position="338"/>
        <end position="347"/>
    </location>
</feature>
<feature type="compositionally biased region" description="Acidic residues" evidence="2">
    <location>
        <begin position="175"/>
        <end position="190"/>
    </location>
</feature>
<organism evidence="3 4">
    <name type="scientific">Passalora fulva</name>
    <name type="common">Tomato leaf mold</name>
    <name type="synonym">Cladosporium fulvum</name>
    <dbReference type="NCBI Taxonomy" id="5499"/>
    <lineage>
        <taxon>Eukaryota</taxon>
        <taxon>Fungi</taxon>
        <taxon>Dikarya</taxon>
        <taxon>Ascomycota</taxon>
        <taxon>Pezizomycotina</taxon>
        <taxon>Dothideomycetes</taxon>
        <taxon>Dothideomycetidae</taxon>
        <taxon>Mycosphaerellales</taxon>
        <taxon>Mycosphaerellaceae</taxon>
        <taxon>Fulvia</taxon>
    </lineage>
</organism>
<evidence type="ECO:0000256" key="1">
    <source>
        <dbReference type="SAM" id="Coils"/>
    </source>
</evidence>
<feature type="coiled-coil region" evidence="1">
    <location>
        <begin position="1371"/>
        <end position="1398"/>
    </location>
</feature>
<feature type="compositionally biased region" description="Polar residues" evidence="2">
    <location>
        <begin position="610"/>
        <end position="621"/>
    </location>
</feature>
<dbReference type="OrthoDB" id="3647690at2759"/>
<gene>
    <name evidence="3" type="ORF">CLAFUR5_07403</name>
</gene>
<keyword evidence="1" id="KW-0175">Coiled coil</keyword>
<feature type="compositionally biased region" description="Polar residues" evidence="2">
    <location>
        <begin position="690"/>
        <end position="717"/>
    </location>
</feature>
<protein>
    <recommendedName>
        <fullName evidence="5">Chromo domain-containing protein</fullName>
    </recommendedName>
</protein>
<feature type="compositionally biased region" description="Polar residues" evidence="2">
    <location>
        <begin position="576"/>
        <end position="595"/>
    </location>
</feature>
<feature type="compositionally biased region" description="Polar residues" evidence="2">
    <location>
        <begin position="284"/>
        <end position="299"/>
    </location>
</feature>
<accession>A0A9Q8PAS8</accession>
<dbReference type="InterPro" id="IPR038609">
    <property type="entry name" value="HDA1_su2/3_sf"/>
</dbReference>
<dbReference type="GO" id="GO:0070823">
    <property type="term" value="C:HDA1 complex"/>
    <property type="evidence" value="ECO:0007669"/>
    <property type="project" value="InterPro"/>
</dbReference>
<evidence type="ECO:0000313" key="3">
    <source>
        <dbReference type="EMBL" id="UJO19055.1"/>
    </source>
</evidence>
<feature type="compositionally biased region" description="Polar residues" evidence="2">
    <location>
        <begin position="743"/>
        <end position="756"/>
    </location>
</feature>
<feature type="region of interest" description="Disordered" evidence="2">
    <location>
        <begin position="1149"/>
        <end position="1195"/>
    </location>
</feature>
<dbReference type="EMBL" id="CP090168">
    <property type="protein sequence ID" value="UJO19055.1"/>
    <property type="molecule type" value="Genomic_DNA"/>
</dbReference>
<reference evidence="3" key="1">
    <citation type="submission" date="2021-12" db="EMBL/GenBank/DDBJ databases">
        <authorList>
            <person name="Zaccaron A."/>
            <person name="Stergiopoulos I."/>
        </authorList>
    </citation>
    <scope>NUCLEOTIDE SEQUENCE</scope>
    <source>
        <strain evidence="3">Race5_Kim</strain>
    </source>
</reference>
<evidence type="ECO:0000256" key="2">
    <source>
        <dbReference type="SAM" id="MobiDB-lite"/>
    </source>
</evidence>
<name>A0A9Q8PAS8_PASFU</name>
<dbReference type="KEGG" id="ffu:CLAFUR5_07403"/>
<dbReference type="InterPro" id="IPR021006">
    <property type="entry name" value="Hda2/3"/>
</dbReference>
<feature type="region of interest" description="Disordered" evidence="2">
    <location>
        <begin position="97"/>
        <end position="823"/>
    </location>
</feature>
<dbReference type="Gene3D" id="3.40.50.12360">
    <property type="match status" value="1"/>
</dbReference>
<evidence type="ECO:0008006" key="5">
    <source>
        <dbReference type="Google" id="ProtNLM"/>
    </source>
</evidence>
<feature type="coiled-coil region" evidence="1">
    <location>
        <begin position="1241"/>
        <end position="1324"/>
    </location>
</feature>
<feature type="compositionally biased region" description="Low complexity" evidence="2">
    <location>
        <begin position="542"/>
        <end position="554"/>
    </location>
</feature>
<dbReference type="Pfam" id="PF11496">
    <property type="entry name" value="HDA2-3"/>
    <property type="match status" value="1"/>
</dbReference>
<feature type="compositionally biased region" description="Polar residues" evidence="2">
    <location>
        <begin position="630"/>
        <end position="652"/>
    </location>
</feature>